<comment type="caution">
    <text evidence="1">The sequence shown here is derived from an EMBL/GenBank/DDBJ whole genome shotgun (WGS) entry which is preliminary data.</text>
</comment>
<name>A0ACC2SPP9_9FUNG</name>
<sequence length="1001" mass="110314">MDNLEQGIYASPEDYLNGLTSEQLAVIRSDSRKLFVSAGPGSGKTRVLTTRIFFRLLKPLIENHFGQGKPKFSPTGGFPHIHVITFTNKAAQELKQRLGMLSNGAIAAAQTSGSSSSNIEKLQKIILKRQMYIGTFHSLCYQLLLRFAPKFMDVGQLSILDVSDSKQLVRLVMDQLKREANSDRFGFSADTIKFFNVNVFLSAVNEHKQSFRLKSDSRLSLSNPWKLYTVDHFTGVAQRKLVPSGNKAAGRETLSRMYTEVYRRYTSMMKAAKQLDFDDLLHWAILLLRSMPSLTSDQYDKDSKHRLLVSELYVDEFQDTNSLQLEFLSTLQQFCSQTSSKPLSITLVGDPDQTIFSWRNFKPTESSESFNTCLFGSSSAPTPENGWEVRFLTANFRSPPTITRAAGSVITFDSSRDTRTKTSSIPKSSEASCGGPHIILRELHSFHCEHEYIANEIQRLKASAESIGAPFHYRDVAILMRAASTSKSLMRCLTSHRIPSIGLGGAGLWDSKVGRDLLAYLRLLRNPSDLTSLLRAVNVPPRKVGSVTFQRITNFAGSSTLPALDGLLQLINGPKPQASTDEAKLYSVSGLKMFCSDIRKIRESFDAPGCTLSSLLETILEVTDYMTHLPPPTEDDQENTPASQVMTLKEIVYKIQASEAHTEDPNDLPILNDVDCLLESAGLGHSVDDTGSTTTSPDAVRISTLHSSKGLEWPIVFIASTNQIPHFRCNTKEAINEEARLLYVGVTRCQYQLYITWFFESDFNSASSNHQSPFLSNIPESISSGSAPKLDVAFWTRFVSAVHRDFEAPDNAILLDSSGPASPKRLKKEHVSSQTSFVSAASLLNRSSKSFGSASMQSALTKPTGFVSAATLLRKPTARFKSSKMSISNGVINVEHVPNLDPLSQKLDCTGSKVGSDLHTSKNSGLAYGKSVGEFVPAASLRKPAQPEKAKKPRCFFESEGQASKSKKSIVAKSISIPVQASVDKQGSPSEHSDEPIIIEL</sequence>
<dbReference type="Proteomes" id="UP001165960">
    <property type="component" value="Unassembled WGS sequence"/>
</dbReference>
<dbReference type="EMBL" id="QTSX02004502">
    <property type="protein sequence ID" value="KAJ9064265.1"/>
    <property type="molecule type" value="Genomic_DNA"/>
</dbReference>
<reference evidence="1" key="1">
    <citation type="submission" date="2022-04" db="EMBL/GenBank/DDBJ databases">
        <title>Genome of the entomopathogenic fungus Entomophthora muscae.</title>
        <authorList>
            <person name="Elya C."/>
            <person name="Lovett B.R."/>
            <person name="Lee E."/>
            <person name="Macias A.M."/>
            <person name="Hajek A.E."/>
            <person name="De Bivort B.L."/>
            <person name="Kasson M.T."/>
            <person name="De Fine Licht H.H."/>
            <person name="Stajich J.E."/>
        </authorList>
    </citation>
    <scope>NUCLEOTIDE SEQUENCE</scope>
    <source>
        <strain evidence="1">Berkeley</strain>
    </source>
</reference>
<gene>
    <name evidence="1" type="ORF">DSO57_1032345</name>
</gene>
<evidence type="ECO:0000313" key="1">
    <source>
        <dbReference type="EMBL" id="KAJ9064265.1"/>
    </source>
</evidence>
<accession>A0ACC2SPP9</accession>
<proteinExistence type="predicted"/>
<organism evidence="1 2">
    <name type="scientific">Entomophthora muscae</name>
    <dbReference type="NCBI Taxonomy" id="34485"/>
    <lineage>
        <taxon>Eukaryota</taxon>
        <taxon>Fungi</taxon>
        <taxon>Fungi incertae sedis</taxon>
        <taxon>Zoopagomycota</taxon>
        <taxon>Entomophthoromycotina</taxon>
        <taxon>Entomophthoromycetes</taxon>
        <taxon>Entomophthorales</taxon>
        <taxon>Entomophthoraceae</taxon>
        <taxon>Entomophthora</taxon>
    </lineage>
</organism>
<keyword evidence="2" id="KW-1185">Reference proteome</keyword>
<protein>
    <submittedName>
        <fullName evidence="1">Uncharacterized protein</fullName>
    </submittedName>
</protein>
<evidence type="ECO:0000313" key="2">
    <source>
        <dbReference type="Proteomes" id="UP001165960"/>
    </source>
</evidence>